<evidence type="ECO:0000313" key="2">
    <source>
        <dbReference type="EMBL" id="PWJ21374.1"/>
    </source>
</evidence>
<evidence type="ECO:0000313" key="3">
    <source>
        <dbReference type="EMBL" id="SSA41980.1"/>
    </source>
</evidence>
<dbReference type="Gene3D" id="3.30.420.10">
    <property type="entry name" value="Ribonuclease H-like superfamily/Ribonuclease H"/>
    <property type="match status" value="1"/>
</dbReference>
<evidence type="ECO:0000259" key="1">
    <source>
        <dbReference type="PROSITE" id="PS50994"/>
    </source>
</evidence>
<reference evidence="3 5" key="1">
    <citation type="submission" date="2016-10" db="EMBL/GenBank/DDBJ databases">
        <authorList>
            <person name="Cai Z."/>
        </authorList>
    </citation>
    <scope>NUCLEOTIDE SEQUENCE [LARGE SCALE GENOMIC DNA]</scope>
    <source>
        <strain evidence="3 5">DSM 25227</strain>
    </source>
</reference>
<dbReference type="GO" id="GO:0015074">
    <property type="term" value="P:DNA integration"/>
    <property type="evidence" value="ECO:0007669"/>
    <property type="project" value="InterPro"/>
</dbReference>
<organism evidence="3 5">
    <name type="scientific">Jannaschia seohaensis</name>
    <dbReference type="NCBI Taxonomy" id="475081"/>
    <lineage>
        <taxon>Bacteria</taxon>
        <taxon>Pseudomonadati</taxon>
        <taxon>Pseudomonadota</taxon>
        <taxon>Alphaproteobacteria</taxon>
        <taxon>Rhodobacterales</taxon>
        <taxon>Roseobacteraceae</taxon>
        <taxon>Jannaschia</taxon>
    </lineage>
</organism>
<dbReference type="EMBL" id="UETC01000002">
    <property type="protein sequence ID" value="SSA41980.1"/>
    <property type="molecule type" value="Genomic_DNA"/>
</dbReference>
<dbReference type="Pfam" id="PF13683">
    <property type="entry name" value="rve_3"/>
    <property type="match status" value="1"/>
</dbReference>
<dbReference type="PANTHER" id="PTHR46889:SF4">
    <property type="entry name" value="TRANSPOSASE INSO FOR INSERTION SEQUENCE ELEMENT IS911B-RELATED"/>
    <property type="match status" value="1"/>
</dbReference>
<dbReference type="InterPro" id="IPR025948">
    <property type="entry name" value="HTH-like_dom"/>
</dbReference>
<dbReference type="InterPro" id="IPR050900">
    <property type="entry name" value="Transposase_IS3/IS150/IS904"/>
</dbReference>
<reference evidence="2 4" key="2">
    <citation type="submission" date="2018-03" db="EMBL/GenBank/DDBJ databases">
        <title>Genomic Encyclopedia of Archaeal and Bacterial Type Strains, Phase II (KMG-II): from individual species to whole genera.</title>
        <authorList>
            <person name="Goeker M."/>
        </authorList>
    </citation>
    <scope>NUCLEOTIDE SEQUENCE [LARGE SCALE GENOMIC DNA]</scope>
    <source>
        <strain evidence="2 4">DSM 25227</strain>
    </source>
</reference>
<protein>
    <submittedName>
        <fullName evidence="3">Transposase InsO and inactivated derivatives</fullName>
    </submittedName>
    <submittedName>
        <fullName evidence="2">Transposase InsO family protein</fullName>
    </submittedName>
</protein>
<dbReference type="GO" id="GO:0003676">
    <property type="term" value="F:nucleic acid binding"/>
    <property type="evidence" value="ECO:0007669"/>
    <property type="project" value="InterPro"/>
</dbReference>
<dbReference type="InterPro" id="IPR036397">
    <property type="entry name" value="RNaseH_sf"/>
</dbReference>
<dbReference type="EMBL" id="QGDJ01000002">
    <property type="protein sequence ID" value="PWJ21374.1"/>
    <property type="molecule type" value="Genomic_DNA"/>
</dbReference>
<sequence>MSDTDLAGRIRALLAASPFHGEGYRKLWARLRHAGIRTSPRRVLRIMRDHGLLAHQRSGAPRGPRAHDGTITTDRVDEMWGTDMTAVATGEGQTAVFIAVDHCSAECMGIHASAQATRHEALEPIRQGVRRSFGAVGKDVAKGLKIRHDHGSQYMSRDFQRELRFLGAESSPAFVRAPEGNGCAERFIRTLKENLLWVRWFDNIEELRHALLAFQNTYNEQWLIERHGHRPPADIRREQTTNMQSAA</sequence>
<dbReference type="SUPFAM" id="SSF53098">
    <property type="entry name" value="Ribonuclease H-like"/>
    <property type="match status" value="1"/>
</dbReference>
<accession>A0A2Y9ACF5</accession>
<dbReference type="InterPro" id="IPR012337">
    <property type="entry name" value="RNaseH-like_sf"/>
</dbReference>
<keyword evidence="4" id="KW-1185">Reference proteome</keyword>
<dbReference type="PROSITE" id="PS50994">
    <property type="entry name" value="INTEGRASE"/>
    <property type="match status" value="1"/>
</dbReference>
<dbReference type="InterPro" id="IPR001584">
    <property type="entry name" value="Integrase_cat-core"/>
</dbReference>
<gene>
    <name evidence="2" type="ORF">BCF38_102627</name>
    <name evidence="3" type="ORF">SAMN05421539_102627</name>
</gene>
<evidence type="ECO:0000313" key="5">
    <source>
        <dbReference type="Proteomes" id="UP000251571"/>
    </source>
</evidence>
<dbReference type="Pfam" id="PF13276">
    <property type="entry name" value="HTH_21"/>
    <property type="match status" value="1"/>
</dbReference>
<feature type="domain" description="Integrase catalytic" evidence="1">
    <location>
        <begin position="60"/>
        <end position="239"/>
    </location>
</feature>
<dbReference type="PANTHER" id="PTHR46889">
    <property type="entry name" value="TRANSPOSASE INSF FOR INSERTION SEQUENCE IS3B-RELATED"/>
    <property type="match status" value="1"/>
</dbReference>
<dbReference type="AlphaFoldDB" id="A0A2Y9ACF5"/>
<dbReference type="Proteomes" id="UP000251571">
    <property type="component" value="Unassembled WGS sequence"/>
</dbReference>
<dbReference type="Pfam" id="PF00665">
    <property type="entry name" value="rve"/>
    <property type="match status" value="1"/>
</dbReference>
<dbReference type="Proteomes" id="UP000245839">
    <property type="component" value="Unassembled WGS sequence"/>
</dbReference>
<proteinExistence type="predicted"/>
<evidence type="ECO:0000313" key="4">
    <source>
        <dbReference type="Proteomes" id="UP000245839"/>
    </source>
</evidence>
<name>A0A2Y9ACF5_9RHOB</name>